<dbReference type="Proteomes" id="UP001143910">
    <property type="component" value="Unassembled WGS sequence"/>
</dbReference>
<protein>
    <submittedName>
        <fullName evidence="1">Uncharacterized protein</fullName>
    </submittedName>
</protein>
<gene>
    <name evidence="1" type="ORF">NQ176_g7332</name>
</gene>
<name>A0ACC1N005_9HYPO</name>
<keyword evidence="2" id="KW-1185">Reference proteome</keyword>
<evidence type="ECO:0000313" key="1">
    <source>
        <dbReference type="EMBL" id="KAJ2972128.1"/>
    </source>
</evidence>
<organism evidence="1 2">
    <name type="scientific">Zarea fungicola</name>
    <dbReference type="NCBI Taxonomy" id="93591"/>
    <lineage>
        <taxon>Eukaryota</taxon>
        <taxon>Fungi</taxon>
        <taxon>Dikarya</taxon>
        <taxon>Ascomycota</taxon>
        <taxon>Pezizomycotina</taxon>
        <taxon>Sordariomycetes</taxon>
        <taxon>Hypocreomycetidae</taxon>
        <taxon>Hypocreales</taxon>
        <taxon>Cordycipitaceae</taxon>
        <taxon>Zarea</taxon>
    </lineage>
</organism>
<dbReference type="EMBL" id="JANJQO010001209">
    <property type="protein sequence ID" value="KAJ2972128.1"/>
    <property type="molecule type" value="Genomic_DNA"/>
</dbReference>
<comment type="caution">
    <text evidence="1">The sequence shown here is derived from an EMBL/GenBank/DDBJ whole genome shotgun (WGS) entry which is preliminary data.</text>
</comment>
<reference evidence="1" key="1">
    <citation type="submission" date="2022-08" db="EMBL/GenBank/DDBJ databases">
        <title>Genome Sequence of Lecanicillium fungicola.</title>
        <authorList>
            <person name="Buettner E."/>
        </authorList>
    </citation>
    <scope>NUCLEOTIDE SEQUENCE</scope>
    <source>
        <strain evidence="1">Babe33</strain>
    </source>
</reference>
<accession>A0ACC1N005</accession>
<proteinExistence type="predicted"/>
<sequence length="212" mass="23487">MSFKFYLAPYCTASITEAVVNELEAAAGKKLAERINVTLREGTKKPEYLAINPNGLVPAIVHNDVPLWESTAITMYLGEVFGVETKLYPADMTLRGQAMKWIVWCNVNLSINTRLIGLVMHGCSEEDEAVKALRKTDGDKAKVDLEKQLAILNGGLEGKQYLLGDEYSLADTHVWSFMTYVKMLGASFDKLDNLNAWLERVSARPALKGLDG</sequence>
<evidence type="ECO:0000313" key="2">
    <source>
        <dbReference type="Proteomes" id="UP001143910"/>
    </source>
</evidence>